<reference evidence="4 5" key="1">
    <citation type="submission" date="2020-04" db="EMBL/GenBank/DDBJ databases">
        <title>Luteolibacter sp. G-1-1-1 isolated from soil.</title>
        <authorList>
            <person name="Dahal R.H."/>
        </authorList>
    </citation>
    <scope>NUCLEOTIDE SEQUENCE [LARGE SCALE GENOMIC DNA]</scope>
    <source>
        <strain evidence="4 5">G-1-1-1</strain>
    </source>
</reference>
<protein>
    <submittedName>
        <fullName evidence="4">Uncharacterized protein</fullName>
    </submittedName>
</protein>
<evidence type="ECO:0000313" key="4">
    <source>
        <dbReference type="EMBL" id="QJE97980.1"/>
    </source>
</evidence>
<gene>
    <name evidence="4" type="ORF">HHL09_20040</name>
</gene>
<dbReference type="AlphaFoldDB" id="A0A858RPD4"/>
<dbReference type="InterPro" id="IPR009722">
    <property type="entry name" value="YjiK/CarP"/>
</dbReference>
<organism evidence="4 5">
    <name type="scientific">Luteolibacter luteus</name>
    <dbReference type="NCBI Taxonomy" id="2728835"/>
    <lineage>
        <taxon>Bacteria</taxon>
        <taxon>Pseudomonadati</taxon>
        <taxon>Verrucomicrobiota</taxon>
        <taxon>Verrucomicrobiia</taxon>
        <taxon>Verrucomicrobiales</taxon>
        <taxon>Verrucomicrobiaceae</taxon>
        <taxon>Luteolibacter</taxon>
    </lineage>
</organism>
<comment type="subcellular location">
    <subcellularLocation>
        <location evidence="1">Cell membrane</location>
    </subcellularLocation>
</comment>
<dbReference type="KEGG" id="luo:HHL09_20040"/>
<dbReference type="SUPFAM" id="SSF50956">
    <property type="entry name" value="Thermostable phytase (3-phytase)"/>
    <property type="match status" value="1"/>
</dbReference>
<keyword evidence="5" id="KW-1185">Reference proteome</keyword>
<keyword evidence="3" id="KW-0472">Membrane</keyword>
<dbReference type="Proteomes" id="UP000501812">
    <property type="component" value="Chromosome"/>
</dbReference>
<proteinExistence type="predicted"/>
<sequence>MKRLFLLTLSAFAAPENSPGAAPLNSYTHLAADLPMNEVSEASTLCYNRDTDTVFTIGDEGEAISEYGTDGSFKSKMSLLTRRTDGSKALVDSEGLAYLGNSRFMIADERPMTGLIATYIGGTTAAAGDFPSVSIDPLFAGNSNNGLEGICYDPVTDTVWGVKEHTPFAIYQISGFDSPTPVVTKPFAAQKFNKLGYLHDISDIFIMANSQHFAAEDPRRMNLLILSQEDNLILEMTRAGEVVDTLNIAFVGRHTIEGITMDDQGTIYLASEQGPPPNVFSGLHVLTPPPLAVPFSVTSCAIAGPEESVTASVTWNATAGRQYVIEFSETLADTDWQAVSSVATATGTTHTMETQPLPRNGKGFFRVKEVTP</sequence>
<dbReference type="EMBL" id="CP051774">
    <property type="protein sequence ID" value="QJE97980.1"/>
    <property type="molecule type" value="Genomic_DNA"/>
</dbReference>
<name>A0A858RPD4_9BACT</name>
<accession>A0A858RPD4</accession>
<evidence type="ECO:0000256" key="1">
    <source>
        <dbReference type="ARBA" id="ARBA00004236"/>
    </source>
</evidence>
<dbReference type="GO" id="GO:0005886">
    <property type="term" value="C:plasma membrane"/>
    <property type="evidence" value="ECO:0007669"/>
    <property type="project" value="UniProtKB-SubCell"/>
</dbReference>
<evidence type="ECO:0000256" key="2">
    <source>
        <dbReference type="ARBA" id="ARBA00022475"/>
    </source>
</evidence>
<evidence type="ECO:0000313" key="5">
    <source>
        <dbReference type="Proteomes" id="UP000501812"/>
    </source>
</evidence>
<dbReference type="RefSeq" id="WP_169456406.1">
    <property type="nucleotide sequence ID" value="NZ_CP051774.1"/>
</dbReference>
<evidence type="ECO:0000256" key="3">
    <source>
        <dbReference type="ARBA" id="ARBA00023136"/>
    </source>
</evidence>
<dbReference type="Pfam" id="PF06977">
    <property type="entry name" value="SdiA-regulated"/>
    <property type="match status" value="1"/>
</dbReference>
<keyword evidence="2" id="KW-1003">Cell membrane</keyword>